<dbReference type="FunFam" id="3.10.20.80:FF:000001">
    <property type="entry name" value="Translation initiation factor IF-3"/>
    <property type="match status" value="1"/>
</dbReference>
<evidence type="ECO:0000313" key="9">
    <source>
        <dbReference type="EMBL" id="MPW25105.1"/>
    </source>
</evidence>
<dbReference type="PANTHER" id="PTHR10938">
    <property type="entry name" value="TRANSLATION INITIATION FACTOR IF-3"/>
    <property type="match status" value="1"/>
</dbReference>
<dbReference type="GO" id="GO:0043022">
    <property type="term" value="F:ribosome binding"/>
    <property type="evidence" value="ECO:0007669"/>
    <property type="project" value="UniProtKB-ARBA"/>
</dbReference>
<reference evidence="9 10" key="1">
    <citation type="submission" date="2019-10" db="EMBL/GenBank/DDBJ databases">
        <title>Alkalibaculum tamaniensis sp.nov., a new alkaliphilic acetogen, isolated on methoxylated aromatics from a mud volcano.</title>
        <authorList>
            <person name="Khomyakova M.A."/>
            <person name="Merkel A.Y."/>
            <person name="Bonch-Osmolovskaya E.A."/>
            <person name="Slobodkin A.I."/>
        </authorList>
    </citation>
    <scope>NUCLEOTIDE SEQUENCE [LARGE SCALE GENOMIC DNA]</scope>
    <source>
        <strain evidence="9 10">M08DMB</strain>
    </source>
</reference>
<keyword evidence="10" id="KW-1185">Reference proteome</keyword>
<dbReference type="GO" id="GO:0016020">
    <property type="term" value="C:membrane"/>
    <property type="evidence" value="ECO:0007669"/>
    <property type="project" value="TreeGrafter"/>
</dbReference>
<proteinExistence type="inferred from homology"/>
<comment type="subcellular location">
    <subcellularLocation>
        <location evidence="4 6">Cytoplasm</location>
    </subcellularLocation>
</comment>
<dbReference type="RefSeq" id="WP_343029961.1">
    <property type="nucleotide sequence ID" value="NZ_WHNX01000006.1"/>
</dbReference>
<comment type="caution">
    <text evidence="9">The sequence shown here is derived from an EMBL/GenBank/DDBJ whole genome shotgun (WGS) entry which is preliminary data.</text>
</comment>
<dbReference type="Pfam" id="PF00707">
    <property type="entry name" value="IF3_C"/>
    <property type="match status" value="1"/>
</dbReference>
<dbReference type="SUPFAM" id="SSF54364">
    <property type="entry name" value="Translation initiation factor IF3, N-terminal domain"/>
    <property type="match status" value="1"/>
</dbReference>
<dbReference type="InterPro" id="IPR019814">
    <property type="entry name" value="Translation_initiation_fac_3_N"/>
</dbReference>
<dbReference type="Pfam" id="PF05198">
    <property type="entry name" value="IF3_N"/>
    <property type="match status" value="1"/>
</dbReference>
<evidence type="ECO:0000256" key="4">
    <source>
        <dbReference type="HAMAP-Rule" id="MF_00080"/>
    </source>
</evidence>
<evidence type="ECO:0000256" key="6">
    <source>
        <dbReference type="RuleBase" id="RU000646"/>
    </source>
</evidence>
<feature type="domain" description="Translation initiation factor 3 C-terminal" evidence="7">
    <location>
        <begin position="89"/>
        <end position="174"/>
    </location>
</feature>
<dbReference type="InterPro" id="IPR036788">
    <property type="entry name" value="T_IF-3_C_sf"/>
</dbReference>
<dbReference type="FunFam" id="3.30.110.10:FF:000001">
    <property type="entry name" value="Translation initiation factor IF-3"/>
    <property type="match status" value="1"/>
</dbReference>
<name>A0A6A7K6U3_9FIRM</name>
<dbReference type="PROSITE" id="PS00938">
    <property type="entry name" value="IF3"/>
    <property type="match status" value="1"/>
</dbReference>
<dbReference type="SUPFAM" id="SSF55200">
    <property type="entry name" value="Translation initiation factor IF3, C-terminal domain"/>
    <property type="match status" value="1"/>
</dbReference>
<evidence type="ECO:0000259" key="7">
    <source>
        <dbReference type="Pfam" id="PF00707"/>
    </source>
</evidence>
<dbReference type="InterPro" id="IPR001288">
    <property type="entry name" value="Translation_initiation_fac_3"/>
</dbReference>
<comment type="function">
    <text evidence="4 6">IF-3 binds to the 30S ribosomal subunit and shifts the equilibrium between 70S ribosomes and their 50S and 30S subunits in favor of the free subunits, thus enhancing the availability of 30S subunits on which protein synthesis initiation begins.</text>
</comment>
<dbReference type="InterPro" id="IPR019813">
    <property type="entry name" value="Translation_initiation_fac3_CS"/>
</dbReference>
<dbReference type="AlphaFoldDB" id="A0A6A7K6U3"/>
<dbReference type="EMBL" id="WHNX01000006">
    <property type="protein sequence ID" value="MPW25105.1"/>
    <property type="molecule type" value="Genomic_DNA"/>
</dbReference>
<dbReference type="InterPro" id="IPR019815">
    <property type="entry name" value="Translation_initiation_fac_3_C"/>
</dbReference>
<evidence type="ECO:0000256" key="5">
    <source>
        <dbReference type="NCBIfam" id="TIGR00168"/>
    </source>
</evidence>
<sequence length="177" mass="20365">MWRCVNISKEFQINEQIRDRELRVVDADGNQLGVMSSRDAQKLADEKEMDLVKISPNANPPVCRILDYGKFKYEQSRKEKEAKKNQKVINIKEIRMSANVQEHDLNVKAKNAHKFLENGDRVKASVRFRGREMAYTDGGKVLLLKFAEKVSEVGKIEKPPKLEGRSMVLHLVPKKES</sequence>
<accession>A0A6A7K6U3</accession>
<keyword evidence="2 4" id="KW-0396">Initiation factor</keyword>
<dbReference type="NCBIfam" id="TIGR00168">
    <property type="entry name" value="infC"/>
    <property type="match status" value="1"/>
</dbReference>
<evidence type="ECO:0000256" key="2">
    <source>
        <dbReference type="ARBA" id="ARBA00022540"/>
    </source>
</evidence>
<dbReference type="PANTHER" id="PTHR10938:SF0">
    <property type="entry name" value="TRANSLATION INITIATION FACTOR IF-3, MITOCHONDRIAL"/>
    <property type="match status" value="1"/>
</dbReference>
<protein>
    <recommendedName>
        <fullName evidence="4 5">Translation initiation factor IF-3</fullName>
    </recommendedName>
</protein>
<dbReference type="Gene3D" id="3.30.110.10">
    <property type="entry name" value="Translation initiation factor 3 (IF-3), C-terminal domain"/>
    <property type="match status" value="1"/>
</dbReference>
<comment type="subunit">
    <text evidence="4 6">Monomer.</text>
</comment>
<evidence type="ECO:0000256" key="3">
    <source>
        <dbReference type="ARBA" id="ARBA00022917"/>
    </source>
</evidence>
<feature type="domain" description="Translation initiation factor 3 N-terminal" evidence="8">
    <location>
        <begin position="13"/>
        <end position="82"/>
    </location>
</feature>
<evidence type="ECO:0000256" key="1">
    <source>
        <dbReference type="ARBA" id="ARBA00005439"/>
    </source>
</evidence>
<dbReference type="GO" id="GO:0003743">
    <property type="term" value="F:translation initiation factor activity"/>
    <property type="evidence" value="ECO:0007669"/>
    <property type="project" value="UniProtKB-UniRule"/>
</dbReference>
<dbReference type="Gene3D" id="3.10.20.80">
    <property type="entry name" value="Translation initiation factor 3 (IF-3), N-terminal domain"/>
    <property type="match status" value="1"/>
</dbReference>
<evidence type="ECO:0000313" key="10">
    <source>
        <dbReference type="Proteomes" id="UP000440004"/>
    </source>
</evidence>
<organism evidence="9 10">
    <name type="scientific">Alkalibaculum sporogenes</name>
    <dbReference type="NCBI Taxonomy" id="2655001"/>
    <lineage>
        <taxon>Bacteria</taxon>
        <taxon>Bacillati</taxon>
        <taxon>Bacillota</taxon>
        <taxon>Clostridia</taxon>
        <taxon>Eubacteriales</taxon>
        <taxon>Eubacteriaceae</taxon>
        <taxon>Alkalibaculum</taxon>
    </lineage>
</organism>
<comment type="similarity">
    <text evidence="1 4 6">Belongs to the IF-3 family.</text>
</comment>
<dbReference type="HAMAP" id="MF_00080">
    <property type="entry name" value="IF_3"/>
    <property type="match status" value="1"/>
</dbReference>
<keyword evidence="4" id="KW-0963">Cytoplasm</keyword>
<dbReference type="GO" id="GO:0005829">
    <property type="term" value="C:cytosol"/>
    <property type="evidence" value="ECO:0007669"/>
    <property type="project" value="TreeGrafter"/>
</dbReference>
<dbReference type="Proteomes" id="UP000440004">
    <property type="component" value="Unassembled WGS sequence"/>
</dbReference>
<dbReference type="GO" id="GO:0032790">
    <property type="term" value="P:ribosome disassembly"/>
    <property type="evidence" value="ECO:0007669"/>
    <property type="project" value="TreeGrafter"/>
</dbReference>
<gene>
    <name evidence="4" type="primary">infC</name>
    <name evidence="9" type="ORF">GC105_04795</name>
</gene>
<evidence type="ECO:0000259" key="8">
    <source>
        <dbReference type="Pfam" id="PF05198"/>
    </source>
</evidence>
<dbReference type="InterPro" id="IPR036787">
    <property type="entry name" value="T_IF-3_N_sf"/>
</dbReference>
<keyword evidence="3 4" id="KW-0648">Protein biosynthesis</keyword>